<reference evidence="4 5" key="1">
    <citation type="submission" date="2014-06" db="EMBL/GenBank/DDBJ databases">
        <authorList>
            <person name="Swart Estienne"/>
        </authorList>
    </citation>
    <scope>NUCLEOTIDE SEQUENCE [LARGE SCALE GENOMIC DNA]</scope>
    <source>
        <strain evidence="4 5">130c</strain>
    </source>
</reference>
<dbReference type="OrthoDB" id="258392at2759"/>
<keyword evidence="3" id="KW-0732">Signal</keyword>
<dbReference type="PANTHER" id="PTHR11567">
    <property type="entry name" value="ACID PHOSPHATASE-RELATED"/>
    <property type="match status" value="1"/>
</dbReference>
<dbReference type="CDD" id="cd07061">
    <property type="entry name" value="HP_HAP_like"/>
    <property type="match status" value="1"/>
</dbReference>
<evidence type="ECO:0000256" key="1">
    <source>
        <dbReference type="ARBA" id="ARBA00005375"/>
    </source>
</evidence>
<evidence type="ECO:0000256" key="3">
    <source>
        <dbReference type="SAM" id="SignalP"/>
    </source>
</evidence>
<organism evidence="4 5">
    <name type="scientific">Stylonychia lemnae</name>
    <name type="common">Ciliate</name>
    <dbReference type="NCBI Taxonomy" id="5949"/>
    <lineage>
        <taxon>Eukaryota</taxon>
        <taxon>Sar</taxon>
        <taxon>Alveolata</taxon>
        <taxon>Ciliophora</taxon>
        <taxon>Intramacronucleata</taxon>
        <taxon>Spirotrichea</taxon>
        <taxon>Stichotrichia</taxon>
        <taxon>Sporadotrichida</taxon>
        <taxon>Oxytrichidae</taxon>
        <taxon>Stylonychinae</taxon>
        <taxon>Stylonychia</taxon>
    </lineage>
</organism>
<comment type="similarity">
    <text evidence="1">Belongs to the histidine acid phosphatase family.</text>
</comment>
<keyword evidence="2" id="KW-0378">Hydrolase</keyword>
<name>A0A078A9W2_STYLE</name>
<dbReference type="GO" id="GO:0016791">
    <property type="term" value="F:phosphatase activity"/>
    <property type="evidence" value="ECO:0007669"/>
    <property type="project" value="TreeGrafter"/>
</dbReference>
<dbReference type="Gene3D" id="3.40.50.1240">
    <property type="entry name" value="Phosphoglycerate mutase-like"/>
    <property type="match status" value="1"/>
</dbReference>
<evidence type="ECO:0000313" key="4">
    <source>
        <dbReference type="EMBL" id="CDW77588.1"/>
    </source>
</evidence>
<dbReference type="AlphaFoldDB" id="A0A078A9W2"/>
<dbReference type="InterPro" id="IPR029033">
    <property type="entry name" value="His_PPase_superfam"/>
</dbReference>
<dbReference type="EMBL" id="CCKQ01006290">
    <property type="protein sequence ID" value="CDW77588.1"/>
    <property type="molecule type" value="Genomic_DNA"/>
</dbReference>
<accession>A0A078A9W2</accession>
<dbReference type="InterPro" id="IPR000560">
    <property type="entry name" value="His_Pase_clade-2"/>
</dbReference>
<dbReference type="InterPro" id="IPR050645">
    <property type="entry name" value="Histidine_acid_phosphatase"/>
</dbReference>
<dbReference type="Proteomes" id="UP000039865">
    <property type="component" value="Unassembled WGS sequence"/>
</dbReference>
<proteinExistence type="inferred from homology"/>
<evidence type="ECO:0000313" key="5">
    <source>
        <dbReference type="Proteomes" id="UP000039865"/>
    </source>
</evidence>
<dbReference type="SUPFAM" id="SSF53254">
    <property type="entry name" value="Phosphoglycerate mutase-like"/>
    <property type="match status" value="1"/>
</dbReference>
<dbReference type="Pfam" id="PF00328">
    <property type="entry name" value="His_Phos_2"/>
    <property type="match status" value="1"/>
</dbReference>
<dbReference type="InParanoid" id="A0A078A9W2"/>
<keyword evidence="5" id="KW-1185">Reference proteome</keyword>
<feature type="chain" id="PRO_5001729317" evidence="3">
    <location>
        <begin position="22"/>
        <end position="427"/>
    </location>
</feature>
<protein>
    <submittedName>
        <fullName evidence="4">Major acid phosphatase map (Histidine-acid phosphatase)</fullName>
    </submittedName>
</protein>
<evidence type="ECO:0000256" key="2">
    <source>
        <dbReference type="ARBA" id="ARBA00022801"/>
    </source>
</evidence>
<gene>
    <name evidence="4" type="primary">Contig16034.g17088</name>
    <name evidence="4" type="ORF">STYLEM_6551</name>
</gene>
<feature type="signal peptide" evidence="3">
    <location>
        <begin position="1"/>
        <end position="21"/>
    </location>
</feature>
<dbReference type="PANTHER" id="PTHR11567:SF110">
    <property type="entry name" value="2-PHOSPHOXYLOSE PHOSPHATASE 1"/>
    <property type="match status" value="1"/>
</dbReference>
<sequence length="427" mass="48886">MKKNTCTLLVASMLLFGMAIAEQKLGFVIEFVRHGARAPIYSNAGNFLVPPGCLTAQGMRQRYLLGKMNRQRYIDEYKLVDDTYNPSQMYIQSTNVLRTIQSSYSELIGLYPPLKQPSMSQGEKISLKSGKGMPKIKISNANSNQNDIDALKDDPSVGYQYIPVFNYVNTDANDDVSSQGCDYAQQQANQRGKDNSTYYGVKDFIFPIIRKPFQQAFKLTDKQAYALSFSNLNDMEDTTLAENMEGLPPRFIYSEDQWYALRNIQKYNLISPFEGKARQLWATKMLQKPLGNMTNRFNEIINGKEDIRDSMRYFIHSSHDTQLANLLEFINPDKHEWIDMTYDSTILFELFYDSDCVKTATKDQDLNCFTVHSSHSGTPLKFDTCLDANKSRGSKSKVCTYRDFLTHLAKYQFQGDLQSECQKPYLG</sequence>